<evidence type="ECO:0000313" key="2">
    <source>
        <dbReference type="EMBL" id="KAJ9490923.1"/>
    </source>
</evidence>
<accession>A0AAI9TQE2</accession>
<evidence type="ECO:0000313" key="3">
    <source>
        <dbReference type="Proteomes" id="UP001227192"/>
    </source>
</evidence>
<sequence>MDLRRTYKMISDPRHLSRNSGSTSTCQIRKEPNPQPHRHKSATLEPLAADLVAVQTIGLRKVASLSYLILLFVGL</sequence>
<feature type="compositionally biased region" description="Polar residues" evidence="1">
    <location>
        <begin position="18"/>
        <end position="27"/>
    </location>
</feature>
<dbReference type="Proteomes" id="UP001227192">
    <property type="component" value="Unassembled WGS sequence"/>
</dbReference>
<comment type="caution">
    <text evidence="2">The sequence shown here is derived from an EMBL/GenBank/DDBJ whole genome shotgun (WGS) entry which is preliminary data.</text>
</comment>
<reference evidence="2" key="1">
    <citation type="submission" date="2015-06" db="EMBL/GenBank/DDBJ databases">
        <authorList>
            <person name="Nguyen H."/>
        </authorList>
    </citation>
    <scope>NUCLEOTIDE SEQUENCE</scope>
    <source>
        <strain evidence="2">DAOM 180753</strain>
    </source>
</reference>
<proteinExistence type="predicted"/>
<feature type="region of interest" description="Disordered" evidence="1">
    <location>
        <begin position="11"/>
        <end position="41"/>
    </location>
</feature>
<keyword evidence="3" id="KW-1185">Reference proteome</keyword>
<evidence type="ECO:0000256" key="1">
    <source>
        <dbReference type="SAM" id="MobiDB-lite"/>
    </source>
</evidence>
<reference evidence="2" key="2">
    <citation type="journal article" date="2016" name="Fungal Biol.">
        <title>Ochratoxin A production by Penicillium thymicola.</title>
        <authorList>
            <person name="Nguyen H.D.T."/>
            <person name="McMullin D.R."/>
            <person name="Ponomareva E."/>
            <person name="Riley R."/>
            <person name="Pomraning K.R."/>
            <person name="Baker S.E."/>
            <person name="Seifert K.A."/>
        </authorList>
    </citation>
    <scope>NUCLEOTIDE SEQUENCE</scope>
    <source>
        <strain evidence="2">DAOM 180753</strain>
    </source>
</reference>
<gene>
    <name evidence="2" type="ORF">VN97_g2320</name>
</gene>
<dbReference type="AlphaFoldDB" id="A0AAI9TQE2"/>
<dbReference type="EMBL" id="LACB01000044">
    <property type="protein sequence ID" value="KAJ9490923.1"/>
    <property type="molecule type" value="Genomic_DNA"/>
</dbReference>
<name>A0AAI9TQE2_PENTH</name>
<protein>
    <submittedName>
        <fullName evidence="2">Uncharacterized protein</fullName>
    </submittedName>
</protein>
<organism evidence="2 3">
    <name type="scientific">Penicillium thymicola</name>
    <dbReference type="NCBI Taxonomy" id="293382"/>
    <lineage>
        <taxon>Eukaryota</taxon>
        <taxon>Fungi</taxon>
        <taxon>Dikarya</taxon>
        <taxon>Ascomycota</taxon>
        <taxon>Pezizomycotina</taxon>
        <taxon>Eurotiomycetes</taxon>
        <taxon>Eurotiomycetidae</taxon>
        <taxon>Eurotiales</taxon>
        <taxon>Aspergillaceae</taxon>
        <taxon>Penicillium</taxon>
    </lineage>
</organism>